<dbReference type="STRING" id="126957.T1JCW8"/>
<dbReference type="CDD" id="cd00190">
    <property type="entry name" value="Tryp_SPc"/>
    <property type="match status" value="1"/>
</dbReference>
<evidence type="ECO:0000256" key="8">
    <source>
        <dbReference type="RuleBase" id="RU363034"/>
    </source>
</evidence>
<evidence type="ECO:0000256" key="3">
    <source>
        <dbReference type="ARBA" id="ARBA00022670"/>
    </source>
</evidence>
<evidence type="ECO:0000256" key="6">
    <source>
        <dbReference type="ARBA" id="ARBA00023157"/>
    </source>
</evidence>
<reference evidence="11" key="2">
    <citation type="submission" date="2015-02" db="UniProtKB">
        <authorList>
            <consortium name="EnsemblMetazoa"/>
        </authorList>
    </citation>
    <scope>IDENTIFICATION</scope>
</reference>
<evidence type="ECO:0000256" key="5">
    <source>
        <dbReference type="ARBA" id="ARBA00022825"/>
    </source>
</evidence>
<evidence type="ECO:0000256" key="4">
    <source>
        <dbReference type="ARBA" id="ARBA00022801"/>
    </source>
</evidence>
<evidence type="ECO:0000313" key="11">
    <source>
        <dbReference type="EnsemblMetazoa" id="SMAR011638-PA"/>
    </source>
</evidence>
<accession>T1JCW8</accession>
<feature type="domain" description="Peptidase S1" evidence="10">
    <location>
        <begin position="51"/>
        <end position="285"/>
    </location>
</feature>
<dbReference type="Proteomes" id="UP000014500">
    <property type="component" value="Unassembled WGS sequence"/>
</dbReference>
<dbReference type="InterPro" id="IPR043504">
    <property type="entry name" value="Peptidase_S1_PA_chymotrypsin"/>
</dbReference>
<dbReference type="GO" id="GO:0004252">
    <property type="term" value="F:serine-type endopeptidase activity"/>
    <property type="evidence" value="ECO:0007669"/>
    <property type="project" value="InterPro"/>
</dbReference>
<dbReference type="SUPFAM" id="SSF50494">
    <property type="entry name" value="Trypsin-like serine proteases"/>
    <property type="match status" value="1"/>
</dbReference>
<feature type="chain" id="PRO_5004590494" description="Peptidase S1 domain-containing protein" evidence="9">
    <location>
        <begin position="24"/>
        <end position="293"/>
    </location>
</feature>
<keyword evidence="9" id="KW-0732">Signal</keyword>
<reference evidence="12" key="1">
    <citation type="submission" date="2011-05" db="EMBL/GenBank/DDBJ databases">
        <authorList>
            <person name="Richards S.R."/>
            <person name="Qu J."/>
            <person name="Jiang H."/>
            <person name="Jhangiani S.N."/>
            <person name="Agravi P."/>
            <person name="Goodspeed R."/>
            <person name="Gross S."/>
            <person name="Mandapat C."/>
            <person name="Jackson L."/>
            <person name="Mathew T."/>
            <person name="Pu L."/>
            <person name="Thornton R."/>
            <person name="Saada N."/>
            <person name="Wilczek-Boney K.B."/>
            <person name="Lee S."/>
            <person name="Kovar C."/>
            <person name="Wu Y."/>
            <person name="Scherer S.E."/>
            <person name="Worley K.C."/>
            <person name="Muzny D.M."/>
            <person name="Gibbs R."/>
        </authorList>
    </citation>
    <scope>NUCLEOTIDE SEQUENCE</scope>
    <source>
        <strain evidence="12">Brora</strain>
    </source>
</reference>
<dbReference type="eggNOG" id="KOG3627">
    <property type="taxonomic scope" value="Eukaryota"/>
</dbReference>
<evidence type="ECO:0000256" key="7">
    <source>
        <dbReference type="ARBA" id="ARBA00024195"/>
    </source>
</evidence>
<protein>
    <recommendedName>
        <fullName evidence="10">Peptidase S1 domain-containing protein</fullName>
    </recommendedName>
</protein>
<dbReference type="InterPro" id="IPR018114">
    <property type="entry name" value="TRYPSIN_HIS"/>
</dbReference>
<evidence type="ECO:0000256" key="1">
    <source>
        <dbReference type="ARBA" id="ARBA00004613"/>
    </source>
</evidence>
<dbReference type="InterPro" id="IPR001314">
    <property type="entry name" value="Peptidase_S1A"/>
</dbReference>
<dbReference type="GO" id="GO:0005576">
    <property type="term" value="C:extracellular region"/>
    <property type="evidence" value="ECO:0007669"/>
    <property type="project" value="UniProtKB-SubCell"/>
</dbReference>
<dbReference type="PhylomeDB" id="T1JCW8"/>
<dbReference type="OMA" id="TIRYSEC"/>
<keyword evidence="2" id="KW-0964">Secreted</keyword>
<sequence length="293" mass="32811">MVPHYYLYLLAFLLLLLLLHILAAPLEINSTPYDLDVVTTLPSPRNDFLRIVSGVPARNNEFPYLVMLTRINGYVFCGGALISNYYVLTAAHCLENKAASGIVVRLGEYDWSTINDGFHVNFQVQNFILHPKFIRLVAYNDIAIIRLTSPVYQADTIKSICLPPNKSFAGEKATVAGWGATDINIGVPSHVLQKLDLQVLSQESCRSFFHGSSMYLNKDKLCAWAQNKDSCKGDSGGPLAWQNQSTKRHYLIGIISMGFRCGETNMPGLYTRITSYIDWIKSNTQNDTTICWS</sequence>
<keyword evidence="5 8" id="KW-0720">Serine protease</keyword>
<dbReference type="PROSITE" id="PS50240">
    <property type="entry name" value="TRYPSIN_DOM"/>
    <property type="match status" value="1"/>
</dbReference>
<dbReference type="AlphaFoldDB" id="T1JCW8"/>
<dbReference type="PROSITE" id="PS00135">
    <property type="entry name" value="TRYPSIN_SER"/>
    <property type="match status" value="1"/>
</dbReference>
<dbReference type="EnsemblMetazoa" id="SMAR011638-RA">
    <property type="protein sequence ID" value="SMAR011638-PA"/>
    <property type="gene ID" value="SMAR011638"/>
</dbReference>
<keyword evidence="3 8" id="KW-0645">Protease</keyword>
<evidence type="ECO:0000256" key="2">
    <source>
        <dbReference type="ARBA" id="ARBA00022525"/>
    </source>
</evidence>
<keyword evidence="6" id="KW-1015">Disulfide bond</keyword>
<keyword evidence="12" id="KW-1185">Reference proteome</keyword>
<dbReference type="PROSITE" id="PS00134">
    <property type="entry name" value="TRYPSIN_HIS"/>
    <property type="match status" value="1"/>
</dbReference>
<comment type="subcellular location">
    <subcellularLocation>
        <location evidence="1">Secreted</location>
    </subcellularLocation>
</comment>
<comment type="similarity">
    <text evidence="7">Belongs to the peptidase S1 family. CLIP subfamily.</text>
</comment>
<dbReference type="InterPro" id="IPR051487">
    <property type="entry name" value="Ser/Thr_Proteases_Immune/Dev"/>
</dbReference>
<dbReference type="GO" id="GO:0006508">
    <property type="term" value="P:proteolysis"/>
    <property type="evidence" value="ECO:0007669"/>
    <property type="project" value="UniProtKB-KW"/>
</dbReference>
<dbReference type="InterPro" id="IPR033116">
    <property type="entry name" value="TRYPSIN_SER"/>
</dbReference>
<dbReference type="InterPro" id="IPR009003">
    <property type="entry name" value="Peptidase_S1_PA"/>
</dbReference>
<dbReference type="Gene3D" id="2.40.10.10">
    <property type="entry name" value="Trypsin-like serine proteases"/>
    <property type="match status" value="1"/>
</dbReference>
<name>T1JCW8_STRMM</name>
<feature type="signal peptide" evidence="9">
    <location>
        <begin position="1"/>
        <end position="23"/>
    </location>
</feature>
<dbReference type="FunFam" id="2.40.10.10:FF:000015">
    <property type="entry name" value="Atrial natriuretic peptide-converting enzyme"/>
    <property type="match status" value="1"/>
</dbReference>
<dbReference type="HOGENOM" id="CLU_006842_0_0_1"/>
<dbReference type="PANTHER" id="PTHR24256">
    <property type="entry name" value="TRYPTASE-RELATED"/>
    <property type="match status" value="1"/>
</dbReference>
<organism evidence="11 12">
    <name type="scientific">Strigamia maritima</name>
    <name type="common">European centipede</name>
    <name type="synonym">Geophilus maritimus</name>
    <dbReference type="NCBI Taxonomy" id="126957"/>
    <lineage>
        <taxon>Eukaryota</taxon>
        <taxon>Metazoa</taxon>
        <taxon>Ecdysozoa</taxon>
        <taxon>Arthropoda</taxon>
        <taxon>Myriapoda</taxon>
        <taxon>Chilopoda</taxon>
        <taxon>Pleurostigmophora</taxon>
        <taxon>Geophilomorpha</taxon>
        <taxon>Linotaeniidae</taxon>
        <taxon>Strigamia</taxon>
    </lineage>
</organism>
<dbReference type="EMBL" id="JH432085">
    <property type="status" value="NOT_ANNOTATED_CDS"/>
    <property type="molecule type" value="Genomic_DNA"/>
</dbReference>
<dbReference type="Pfam" id="PF00089">
    <property type="entry name" value="Trypsin"/>
    <property type="match status" value="1"/>
</dbReference>
<dbReference type="InterPro" id="IPR001254">
    <property type="entry name" value="Trypsin_dom"/>
</dbReference>
<keyword evidence="4 8" id="KW-0378">Hydrolase</keyword>
<proteinExistence type="inferred from homology"/>
<evidence type="ECO:0000259" key="10">
    <source>
        <dbReference type="PROSITE" id="PS50240"/>
    </source>
</evidence>
<dbReference type="SMART" id="SM00020">
    <property type="entry name" value="Tryp_SPc"/>
    <property type="match status" value="1"/>
</dbReference>
<evidence type="ECO:0000313" key="12">
    <source>
        <dbReference type="Proteomes" id="UP000014500"/>
    </source>
</evidence>
<evidence type="ECO:0000256" key="9">
    <source>
        <dbReference type="SAM" id="SignalP"/>
    </source>
</evidence>
<dbReference type="PRINTS" id="PR00722">
    <property type="entry name" value="CHYMOTRYPSIN"/>
</dbReference>